<evidence type="ECO:0000256" key="3">
    <source>
        <dbReference type="ARBA" id="ARBA00022777"/>
    </source>
</evidence>
<evidence type="ECO:0000313" key="10">
    <source>
        <dbReference type="Proteomes" id="UP000695562"/>
    </source>
</evidence>
<dbReference type="OrthoDB" id="1840988at2759"/>
<dbReference type="EMBL" id="AJWJ01000194">
    <property type="protein sequence ID" value="KAF2073596.1"/>
    <property type="molecule type" value="Genomic_DNA"/>
</dbReference>
<dbReference type="CDD" id="cd13999">
    <property type="entry name" value="STKc_MAP3K-like"/>
    <property type="match status" value="1"/>
</dbReference>
<dbReference type="InterPro" id="IPR011009">
    <property type="entry name" value="Kinase-like_dom_sf"/>
</dbReference>
<evidence type="ECO:0000256" key="6">
    <source>
        <dbReference type="ARBA" id="ARBA00048679"/>
    </source>
</evidence>
<protein>
    <recommendedName>
        <fullName evidence="8">Protein kinase domain-containing protein</fullName>
    </recommendedName>
</protein>
<evidence type="ECO:0000256" key="5">
    <source>
        <dbReference type="ARBA" id="ARBA00047899"/>
    </source>
</evidence>
<feature type="region of interest" description="Disordered" evidence="7">
    <location>
        <begin position="40"/>
        <end position="68"/>
    </location>
</feature>
<keyword evidence="4" id="KW-0067">ATP-binding</keyword>
<dbReference type="PANTHER" id="PTHR44329:SF288">
    <property type="entry name" value="MITOGEN-ACTIVATED PROTEIN KINASE KINASE KINASE 20"/>
    <property type="match status" value="1"/>
</dbReference>
<dbReference type="SMART" id="SM00220">
    <property type="entry name" value="S_TKc"/>
    <property type="match status" value="1"/>
</dbReference>
<proteinExistence type="predicted"/>
<dbReference type="PROSITE" id="PS50011">
    <property type="entry name" value="PROTEIN_KINASE_DOM"/>
    <property type="match status" value="1"/>
</dbReference>
<dbReference type="GO" id="GO:0004674">
    <property type="term" value="F:protein serine/threonine kinase activity"/>
    <property type="evidence" value="ECO:0007669"/>
    <property type="project" value="UniProtKB-EC"/>
</dbReference>
<dbReference type="Pfam" id="PF07714">
    <property type="entry name" value="PK_Tyr_Ser-Thr"/>
    <property type="match status" value="1"/>
</dbReference>
<organism evidence="9 10">
    <name type="scientific">Polysphondylium violaceum</name>
    <dbReference type="NCBI Taxonomy" id="133409"/>
    <lineage>
        <taxon>Eukaryota</taxon>
        <taxon>Amoebozoa</taxon>
        <taxon>Evosea</taxon>
        <taxon>Eumycetozoa</taxon>
        <taxon>Dictyostelia</taxon>
        <taxon>Dictyosteliales</taxon>
        <taxon>Dictyosteliaceae</taxon>
        <taxon>Polysphondylium</taxon>
    </lineage>
</organism>
<dbReference type="InterPro" id="IPR000719">
    <property type="entry name" value="Prot_kinase_dom"/>
</dbReference>
<feature type="domain" description="Protein kinase" evidence="8">
    <location>
        <begin position="129"/>
        <end position="390"/>
    </location>
</feature>
<evidence type="ECO:0000256" key="7">
    <source>
        <dbReference type="SAM" id="MobiDB-lite"/>
    </source>
</evidence>
<keyword evidence="2" id="KW-0547">Nucleotide-binding</keyword>
<evidence type="ECO:0000313" key="9">
    <source>
        <dbReference type="EMBL" id="KAF2073596.1"/>
    </source>
</evidence>
<comment type="caution">
    <text evidence="9">The sequence shown here is derived from an EMBL/GenBank/DDBJ whole genome shotgun (WGS) entry which is preliminary data.</text>
</comment>
<keyword evidence="10" id="KW-1185">Reference proteome</keyword>
<accession>A0A8J4PUB8</accession>
<dbReference type="GO" id="GO:0005524">
    <property type="term" value="F:ATP binding"/>
    <property type="evidence" value="ECO:0007669"/>
    <property type="project" value="UniProtKB-KW"/>
</dbReference>
<dbReference type="PROSITE" id="PS00108">
    <property type="entry name" value="PROTEIN_KINASE_ST"/>
    <property type="match status" value="1"/>
</dbReference>
<evidence type="ECO:0000256" key="2">
    <source>
        <dbReference type="ARBA" id="ARBA00022741"/>
    </source>
</evidence>
<reference evidence="9" key="1">
    <citation type="submission" date="2020-01" db="EMBL/GenBank/DDBJ databases">
        <title>Development of genomics and gene disruption for Polysphondylium violaceum indicates a role for the polyketide synthase stlB in stalk morphogenesis.</title>
        <authorList>
            <person name="Narita B."/>
            <person name="Kawabe Y."/>
            <person name="Kin K."/>
            <person name="Saito T."/>
            <person name="Gibbs R."/>
            <person name="Kuspa A."/>
            <person name="Muzny D."/>
            <person name="Queller D."/>
            <person name="Richards S."/>
            <person name="Strassman J."/>
            <person name="Sucgang R."/>
            <person name="Worley K."/>
            <person name="Schaap P."/>
        </authorList>
    </citation>
    <scope>NUCLEOTIDE SEQUENCE</scope>
    <source>
        <strain evidence="9">QSvi11</strain>
    </source>
</reference>
<evidence type="ECO:0000259" key="8">
    <source>
        <dbReference type="PROSITE" id="PS50011"/>
    </source>
</evidence>
<dbReference type="Proteomes" id="UP000695562">
    <property type="component" value="Unassembled WGS sequence"/>
</dbReference>
<dbReference type="Gene3D" id="1.10.510.10">
    <property type="entry name" value="Transferase(Phosphotransferase) domain 1"/>
    <property type="match status" value="1"/>
</dbReference>
<sequence length="390" mass="44078">MSDNNKHLVVSGRSNFLSSFRGYFKYGFKNVKRVLIKKPQTSQTMPRTTVTSTTTTSTIRAASYPQSMPTDGLPPIGNFLFSTNDNAETHSHGGTLSDLLNDNKSIDEIISDILSKKITVYNEIGKEEVEFGDELAKGTSGKVYKGTYKKRDVAIKVFSEDNLNFKIEEFNREVSIMTITRLLNHECFTTFYGVNKEDPKNLFIVTELINGGSLKELLLNKHASLEYHQKLSIAIDIAEAMNFLHSLNVIHRDLKSGNILITQNLRAKLIDFGTSRDIDASKEMTRNLGTICWMAPEVIKSSKSKPYTESCDVYSFGIVLWEIYCRSEPFSGVSSFSIPVMVTKGERPLIPIDCPSDYTKLIKACWNQNPKKRPKFIQVIDILKQMPKHE</sequence>
<dbReference type="InterPro" id="IPR051681">
    <property type="entry name" value="Ser/Thr_Kinases-Pseudokinases"/>
</dbReference>
<dbReference type="InterPro" id="IPR001245">
    <property type="entry name" value="Ser-Thr/Tyr_kinase_cat_dom"/>
</dbReference>
<keyword evidence="3" id="KW-0418">Kinase</keyword>
<feature type="compositionally biased region" description="Low complexity" evidence="7">
    <location>
        <begin position="41"/>
        <end position="58"/>
    </location>
</feature>
<evidence type="ECO:0000256" key="1">
    <source>
        <dbReference type="ARBA" id="ARBA00022679"/>
    </source>
</evidence>
<dbReference type="SUPFAM" id="SSF56112">
    <property type="entry name" value="Protein kinase-like (PK-like)"/>
    <property type="match status" value="1"/>
</dbReference>
<keyword evidence="1" id="KW-0808">Transferase</keyword>
<dbReference type="PRINTS" id="PR00109">
    <property type="entry name" value="TYRKINASE"/>
</dbReference>
<dbReference type="InterPro" id="IPR008271">
    <property type="entry name" value="Ser/Thr_kinase_AS"/>
</dbReference>
<gene>
    <name evidence="9" type="ORF">CYY_005085</name>
</gene>
<name>A0A8J4PUB8_9MYCE</name>
<comment type="catalytic activity">
    <reaction evidence="6">
        <text>L-seryl-[protein] + ATP = O-phospho-L-seryl-[protein] + ADP + H(+)</text>
        <dbReference type="Rhea" id="RHEA:17989"/>
        <dbReference type="Rhea" id="RHEA-COMP:9863"/>
        <dbReference type="Rhea" id="RHEA-COMP:11604"/>
        <dbReference type="ChEBI" id="CHEBI:15378"/>
        <dbReference type="ChEBI" id="CHEBI:29999"/>
        <dbReference type="ChEBI" id="CHEBI:30616"/>
        <dbReference type="ChEBI" id="CHEBI:83421"/>
        <dbReference type="ChEBI" id="CHEBI:456216"/>
        <dbReference type="EC" id="2.7.11.1"/>
    </reaction>
</comment>
<comment type="catalytic activity">
    <reaction evidence="5">
        <text>L-threonyl-[protein] + ATP = O-phospho-L-threonyl-[protein] + ADP + H(+)</text>
        <dbReference type="Rhea" id="RHEA:46608"/>
        <dbReference type="Rhea" id="RHEA-COMP:11060"/>
        <dbReference type="Rhea" id="RHEA-COMP:11605"/>
        <dbReference type="ChEBI" id="CHEBI:15378"/>
        <dbReference type="ChEBI" id="CHEBI:30013"/>
        <dbReference type="ChEBI" id="CHEBI:30616"/>
        <dbReference type="ChEBI" id="CHEBI:61977"/>
        <dbReference type="ChEBI" id="CHEBI:456216"/>
        <dbReference type="EC" id="2.7.11.1"/>
    </reaction>
</comment>
<dbReference type="PANTHER" id="PTHR44329">
    <property type="entry name" value="SERINE/THREONINE-PROTEIN KINASE TNNI3K-RELATED"/>
    <property type="match status" value="1"/>
</dbReference>
<evidence type="ECO:0000256" key="4">
    <source>
        <dbReference type="ARBA" id="ARBA00022840"/>
    </source>
</evidence>
<dbReference type="AlphaFoldDB" id="A0A8J4PUB8"/>